<dbReference type="EMBL" id="CP000472">
    <property type="protein sequence ID" value="ACJ27091.1"/>
    <property type="molecule type" value="Genomic_DNA"/>
</dbReference>
<proteinExistence type="predicted"/>
<feature type="domain" description="DUF4124" evidence="1">
    <location>
        <begin position="20"/>
        <end position="68"/>
    </location>
</feature>
<gene>
    <name evidence="2" type="ordered locus">swp_0251</name>
</gene>
<dbReference type="KEGG" id="swp:swp_0251"/>
<dbReference type="eggNOG" id="ENOG5032YZ5">
    <property type="taxonomic scope" value="Bacteria"/>
</dbReference>
<dbReference type="Pfam" id="PF13511">
    <property type="entry name" value="DUF4124"/>
    <property type="match status" value="1"/>
</dbReference>
<evidence type="ECO:0000313" key="3">
    <source>
        <dbReference type="Proteomes" id="UP000000753"/>
    </source>
</evidence>
<accession>B8CHG5</accession>
<sequence length="183" mass="20825">MHSLRTTMEATIMRLSLLILVLLISPLLHATVYKWIDKDGKVHFSDEPVNNAEVVEFKKNTENQVKLPQPYRQADLSQPSEVKVSYDMRITSPSEEETIRSNEGEISIAVQLEPELASSHLLVLFMDGKQYGDAQQRGLFRVTNIDRGEHSFIIKALTQDGKLLASTPPRTVFLHRTIQNRAR</sequence>
<organism evidence="2 3">
    <name type="scientific">Shewanella piezotolerans (strain WP3 / JCM 13877)</name>
    <dbReference type="NCBI Taxonomy" id="225849"/>
    <lineage>
        <taxon>Bacteria</taxon>
        <taxon>Pseudomonadati</taxon>
        <taxon>Pseudomonadota</taxon>
        <taxon>Gammaproteobacteria</taxon>
        <taxon>Alteromonadales</taxon>
        <taxon>Shewanellaceae</taxon>
        <taxon>Shewanella</taxon>
    </lineage>
</organism>
<keyword evidence="3" id="KW-1185">Reference proteome</keyword>
<dbReference type="STRING" id="225849.swp_0251"/>
<reference evidence="2 3" key="1">
    <citation type="journal article" date="2008" name="PLoS ONE">
        <title>Environmental adaptation: genomic analysis of the piezotolerant and psychrotolerant deep-sea iron reducing bacterium Shewanella piezotolerans WP3.</title>
        <authorList>
            <person name="Wang F."/>
            <person name="Wang J."/>
            <person name="Jian H."/>
            <person name="Zhang B."/>
            <person name="Li S."/>
            <person name="Wang F."/>
            <person name="Zeng X."/>
            <person name="Gao L."/>
            <person name="Bartlett D.H."/>
            <person name="Yu J."/>
            <person name="Hu S."/>
            <person name="Xiao X."/>
        </authorList>
    </citation>
    <scope>NUCLEOTIDE SEQUENCE [LARGE SCALE GENOMIC DNA]</scope>
    <source>
        <strain evidence="3">WP3 / JCM 13877</strain>
    </source>
</reference>
<dbReference type="HOGENOM" id="CLU_110739_1_1_6"/>
<dbReference type="InterPro" id="IPR025392">
    <property type="entry name" value="DUF4124"/>
</dbReference>
<protein>
    <recommendedName>
        <fullName evidence="1">DUF4124 domain-containing protein</fullName>
    </recommendedName>
</protein>
<name>B8CHG5_SHEPW</name>
<evidence type="ECO:0000313" key="2">
    <source>
        <dbReference type="EMBL" id="ACJ27091.1"/>
    </source>
</evidence>
<evidence type="ECO:0000259" key="1">
    <source>
        <dbReference type="Pfam" id="PF13511"/>
    </source>
</evidence>
<dbReference type="AlphaFoldDB" id="B8CHG5"/>
<dbReference type="Proteomes" id="UP000000753">
    <property type="component" value="Chromosome"/>
</dbReference>